<evidence type="ECO:0000313" key="6">
    <source>
        <dbReference type="Proteomes" id="UP001140949"/>
    </source>
</evidence>
<name>A0AAX6HJ54_IRIPA</name>
<dbReference type="Proteomes" id="UP001140949">
    <property type="component" value="Unassembled WGS sequence"/>
</dbReference>
<dbReference type="InterPro" id="IPR015943">
    <property type="entry name" value="WD40/YVTN_repeat-like_dom_sf"/>
</dbReference>
<gene>
    <name evidence="5" type="ORF">M6B38_309945</name>
</gene>
<evidence type="ECO:0000256" key="4">
    <source>
        <dbReference type="SAM" id="MobiDB-lite"/>
    </source>
</evidence>
<feature type="repeat" description="WD" evidence="3">
    <location>
        <begin position="53"/>
        <end position="85"/>
    </location>
</feature>
<dbReference type="Gene3D" id="2.130.10.10">
    <property type="entry name" value="YVTN repeat-like/Quinoprotein amine dehydrogenase"/>
    <property type="match status" value="1"/>
</dbReference>
<evidence type="ECO:0000256" key="2">
    <source>
        <dbReference type="ARBA" id="ARBA00022737"/>
    </source>
</evidence>
<keyword evidence="1 3" id="KW-0853">WD repeat</keyword>
<dbReference type="Pfam" id="PF00400">
    <property type="entry name" value="WD40"/>
    <property type="match status" value="3"/>
</dbReference>
<dbReference type="InterPro" id="IPR036322">
    <property type="entry name" value="WD40_repeat_dom_sf"/>
</dbReference>
<dbReference type="PROSITE" id="PS50294">
    <property type="entry name" value="WD_REPEATS_REGION"/>
    <property type="match status" value="1"/>
</dbReference>
<dbReference type="SUPFAM" id="SSF50978">
    <property type="entry name" value="WD40 repeat-like"/>
    <property type="match status" value="1"/>
</dbReference>
<dbReference type="PROSITE" id="PS50082">
    <property type="entry name" value="WD_REPEATS_2"/>
    <property type="match status" value="1"/>
</dbReference>
<dbReference type="AlphaFoldDB" id="A0AAX6HJ54"/>
<organism evidence="5 6">
    <name type="scientific">Iris pallida</name>
    <name type="common">Sweet iris</name>
    <dbReference type="NCBI Taxonomy" id="29817"/>
    <lineage>
        <taxon>Eukaryota</taxon>
        <taxon>Viridiplantae</taxon>
        <taxon>Streptophyta</taxon>
        <taxon>Embryophyta</taxon>
        <taxon>Tracheophyta</taxon>
        <taxon>Spermatophyta</taxon>
        <taxon>Magnoliopsida</taxon>
        <taxon>Liliopsida</taxon>
        <taxon>Asparagales</taxon>
        <taxon>Iridaceae</taxon>
        <taxon>Iridoideae</taxon>
        <taxon>Irideae</taxon>
        <taxon>Iris</taxon>
    </lineage>
</organism>
<dbReference type="InterPro" id="IPR001680">
    <property type="entry name" value="WD40_rpt"/>
</dbReference>
<evidence type="ECO:0000313" key="5">
    <source>
        <dbReference type="EMBL" id="KAJ6840505.1"/>
    </source>
</evidence>
<dbReference type="SMART" id="SM00320">
    <property type="entry name" value="WD40"/>
    <property type="match status" value="7"/>
</dbReference>
<dbReference type="PANTHER" id="PTHR15574:SF21">
    <property type="entry name" value="DDB1- AND CUL4-ASSOCIATED FACTOR 8"/>
    <property type="match status" value="1"/>
</dbReference>
<reference evidence="5" key="1">
    <citation type="journal article" date="2023" name="GigaByte">
        <title>Genome assembly of the bearded iris, Iris pallida Lam.</title>
        <authorList>
            <person name="Bruccoleri R.E."/>
            <person name="Oakeley E.J."/>
            <person name="Faust A.M.E."/>
            <person name="Altorfer M."/>
            <person name="Dessus-Babus S."/>
            <person name="Burckhardt D."/>
            <person name="Oertli M."/>
            <person name="Naumann U."/>
            <person name="Petersen F."/>
            <person name="Wong J."/>
        </authorList>
    </citation>
    <scope>NUCLEOTIDE SEQUENCE</scope>
    <source>
        <strain evidence="5">GSM-AAB239-AS_SAM_17_03QT</strain>
    </source>
</reference>
<comment type="caution">
    <text evidence="5">The sequence shown here is derived from an EMBL/GenBank/DDBJ whole genome shotgun (WGS) entry which is preliminary data.</text>
</comment>
<evidence type="ECO:0000256" key="1">
    <source>
        <dbReference type="ARBA" id="ARBA00022574"/>
    </source>
</evidence>
<proteinExistence type="predicted"/>
<protein>
    <submittedName>
        <fullName evidence="5">DDB1- and CUL4-associated factor 8-like</fullName>
    </submittedName>
</protein>
<evidence type="ECO:0000256" key="3">
    <source>
        <dbReference type="PROSITE-ProRule" id="PRU00221"/>
    </source>
</evidence>
<dbReference type="InterPro" id="IPR045151">
    <property type="entry name" value="DCAF8"/>
</dbReference>
<feature type="region of interest" description="Disordered" evidence="4">
    <location>
        <begin position="479"/>
        <end position="499"/>
    </location>
</feature>
<keyword evidence="6" id="KW-1185">Reference proteome</keyword>
<accession>A0AAX6HJ54</accession>
<dbReference type="GO" id="GO:0005737">
    <property type="term" value="C:cytoplasm"/>
    <property type="evidence" value="ECO:0007669"/>
    <property type="project" value="TreeGrafter"/>
</dbReference>
<reference evidence="5" key="2">
    <citation type="submission" date="2023-04" db="EMBL/GenBank/DDBJ databases">
        <authorList>
            <person name="Bruccoleri R.E."/>
            <person name="Oakeley E.J."/>
            <person name="Faust A.-M."/>
            <person name="Dessus-Babus S."/>
            <person name="Altorfer M."/>
            <person name="Burckhardt D."/>
            <person name="Oertli M."/>
            <person name="Naumann U."/>
            <person name="Petersen F."/>
            <person name="Wong J."/>
        </authorList>
    </citation>
    <scope>NUCLEOTIDE SEQUENCE</scope>
    <source>
        <strain evidence="5">GSM-AAB239-AS_SAM_17_03QT</strain>
        <tissue evidence="5">Leaf</tissue>
    </source>
</reference>
<dbReference type="PANTHER" id="PTHR15574">
    <property type="entry name" value="WD REPEAT DOMAIN-CONTAINING FAMILY"/>
    <property type="match status" value="1"/>
</dbReference>
<keyword evidence="2" id="KW-0677">Repeat</keyword>
<dbReference type="GO" id="GO:0080008">
    <property type="term" value="C:Cul4-RING E3 ubiquitin ligase complex"/>
    <property type="evidence" value="ECO:0007669"/>
    <property type="project" value="TreeGrafter"/>
</dbReference>
<sequence length="499" mass="55794">MAMDMGRVGKKRKSCGIVDMWHREVGVLSPRSFALRSAASEDLVLRLGIQRKLNRHRGCVNTLSFNADGNTLLSGSDDRMIIFWDWEFGKVKFLFHTGHRDNVFQARFMPYTNDRTIVTSAADGEVRHIQMLESGEVSTTMLAKHEGWANKLAIEPGSPHIFYSCGEDGLVQHFDLRTRSATKIITCIHFKGKSVDKPTVRLNAITIDPRNPNLIATAGAEEYVRLYDIRKYKCGGSGDFDHLTDCFCPPHLIGDEQVGITGLAFSDQSELLASYNDESIYLFSKDQGLGPCPAFSSRGSAMVAKIRDDSSSDTGSPSRSMDARSVPQVYKGHLNIETVKGVSFFGPNCEYVVSGSDCGRVFIWRKKDGQLLRVMEGDKHVVNCIEPHPYATMFASSGIENDIKIWIPNTMERAPPVNMDELRKPRPRVNFCRFAFPEDLVARLVERRRQNSGLEGNAEESEGRADLLQLIMNYREDFVPREDDSEGDASESPGDCIVS</sequence>
<dbReference type="EMBL" id="JANAVB010009398">
    <property type="protein sequence ID" value="KAJ6840505.1"/>
    <property type="molecule type" value="Genomic_DNA"/>
</dbReference>